<dbReference type="InParanoid" id="E2C7Y4"/>
<name>E2C7Y4_HARSA</name>
<accession>E2C7Y4</accession>
<organism evidence="2">
    <name type="scientific">Harpegnathos saltator</name>
    <name type="common">Jerdon's jumping ant</name>
    <dbReference type="NCBI Taxonomy" id="610380"/>
    <lineage>
        <taxon>Eukaryota</taxon>
        <taxon>Metazoa</taxon>
        <taxon>Ecdysozoa</taxon>
        <taxon>Arthropoda</taxon>
        <taxon>Hexapoda</taxon>
        <taxon>Insecta</taxon>
        <taxon>Pterygota</taxon>
        <taxon>Neoptera</taxon>
        <taxon>Endopterygota</taxon>
        <taxon>Hymenoptera</taxon>
        <taxon>Apocrita</taxon>
        <taxon>Aculeata</taxon>
        <taxon>Formicoidea</taxon>
        <taxon>Formicidae</taxon>
        <taxon>Ponerinae</taxon>
        <taxon>Ponerini</taxon>
        <taxon>Harpegnathos</taxon>
    </lineage>
</organism>
<protein>
    <submittedName>
        <fullName evidence="1">Uncharacterized protein</fullName>
    </submittedName>
</protein>
<sequence>MAKSEQIQIPDSRRGCCKKTDRFIYCIILNASDELLSSLKRDCALKIHTFFGDLARSIERKPHSRRTDFLVKSTEDVARPCEPRGKPSTRDSSSLVGEDALDIAARTPEKIKKHATDTMAFASHFVTLLDQIHREDLARVAKDLARFLALSRCTGDSVAECSCIRTRGFPVNGKPKAEKTALCVRKSAMSVTPGPEEAALGSLATCAIIDAEEKLDDAMAIADIATERESFSIPCARLPCARERSVSSYETAEGSEFDKTIPAFSPAEEVKSDVASLRYAEKEDTAAITAVVMSEKIDGPDELIDDSIVDRMTVEVPRMGPTIMGLAEKITVRMPSLKLRVSTRAGNELNLV</sequence>
<reference evidence="1 2" key="1">
    <citation type="journal article" date="2010" name="Science">
        <title>Genomic comparison of the ants Camponotus floridanus and Harpegnathos saltator.</title>
        <authorList>
            <person name="Bonasio R."/>
            <person name="Zhang G."/>
            <person name="Ye C."/>
            <person name="Mutti N.S."/>
            <person name="Fang X."/>
            <person name="Qin N."/>
            <person name="Donahue G."/>
            <person name="Yang P."/>
            <person name="Li Q."/>
            <person name="Li C."/>
            <person name="Zhang P."/>
            <person name="Huang Z."/>
            <person name="Berger S.L."/>
            <person name="Reinberg D."/>
            <person name="Wang J."/>
            <person name="Liebig J."/>
        </authorList>
    </citation>
    <scope>NUCLEOTIDE SEQUENCE [LARGE SCALE GENOMIC DNA]</scope>
    <source>
        <strain evidence="1 2">R22 G/1</strain>
    </source>
</reference>
<evidence type="ECO:0000313" key="2">
    <source>
        <dbReference type="Proteomes" id="UP000008237"/>
    </source>
</evidence>
<keyword evidence="2" id="KW-1185">Reference proteome</keyword>
<dbReference type="AlphaFoldDB" id="E2C7Y4"/>
<gene>
    <name evidence="1" type="ORF">EAI_14076</name>
</gene>
<proteinExistence type="predicted"/>
<evidence type="ECO:0000313" key="1">
    <source>
        <dbReference type="EMBL" id="EFN75954.1"/>
    </source>
</evidence>
<dbReference type="EMBL" id="GL453503">
    <property type="protein sequence ID" value="EFN75954.1"/>
    <property type="molecule type" value="Genomic_DNA"/>
</dbReference>
<dbReference type="Proteomes" id="UP000008237">
    <property type="component" value="Unassembled WGS sequence"/>
</dbReference>